<dbReference type="EMBL" id="JAABLP010000002">
    <property type="protein sequence ID" value="NBN63759.1"/>
    <property type="molecule type" value="Genomic_DNA"/>
</dbReference>
<feature type="domain" description="Nudix hydrolase" evidence="7">
    <location>
        <begin position="23"/>
        <end position="220"/>
    </location>
</feature>
<dbReference type="InterPro" id="IPR000086">
    <property type="entry name" value="NUDIX_hydrolase_dom"/>
</dbReference>
<dbReference type="InterPro" id="IPR039121">
    <property type="entry name" value="NUDT19"/>
</dbReference>
<dbReference type="PANTHER" id="PTHR12318:SF0">
    <property type="entry name" value="ACYL-COENZYME A DIPHOSPHATASE NUDT19"/>
    <property type="match status" value="1"/>
</dbReference>
<organism evidence="8 9">
    <name type="scientific">Pannonibacter tanglangensis</name>
    <dbReference type="NCBI Taxonomy" id="2750084"/>
    <lineage>
        <taxon>Bacteria</taxon>
        <taxon>Pseudomonadati</taxon>
        <taxon>Pseudomonadota</taxon>
        <taxon>Alphaproteobacteria</taxon>
        <taxon>Hyphomicrobiales</taxon>
        <taxon>Stappiaceae</taxon>
        <taxon>Pannonibacter</taxon>
    </lineage>
</organism>
<accession>A0ABW9ZH38</accession>
<dbReference type="PANTHER" id="PTHR12318">
    <property type="entry name" value="TESTOSTERONE-REGULATED PROTEIN RP2"/>
    <property type="match status" value="1"/>
</dbReference>
<protein>
    <submittedName>
        <fullName evidence="8">NUDIX domain-containing protein</fullName>
    </submittedName>
</protein>
<sequence>MTGPAVSDLLAEARANKSHPALRPRDAATLLILDRSGPQFRVLMGRRHKGHVFMPGMFVFPGGRVDPTDSRVPVADDYHPDVAARLAARPRGRLSPARLRAFTVAAVRETYEEAGLFVGLRSGRSWRAPGDFAAFSDRGIEISLAPMRMIARAITPPGRPRRFDTRFLAVFSDAIADRLPDGTGPSGELEDVAWLTLAETAKLDLPVITQKILADLDARLAEDPDLAPSTPVPFYFLRGQDFQRDLI</sequence>
<evidence type="ECO:0000256" key="2">
    <source>
        <dbReference type="ARBA" id="ARBA00001946"/>
    </source>
</evidence>
<dbReference type="PROSITE" id="PS51462">
    <property type="entry name" value="NUDIX"/>
    <property type="match status" value="1"/>
</dbReference>
<dbReference type="CDD" id="cd18870">
    <property type="entry name" value="NUDIX_AcylCoAdiphos_Nudt19"/>
    <property type="match status" value="1"/>
</dbReference>
<dbReference type="InterPro" id="IPR015797">
    <property type="entry name" value="NUDIX_hydrolase-like_dom_sf"/>
</dbReference>
<keyword evidence="3" id="KW-0479">Metal-binding</keyword>
<dbReference type="Proteomes" id="UP000541347">
    <property type="component" value="Unassembled WGS sequence"/>
</dbReference>
<keyword evidence="4" id="KW-0378">Hydrolase</keyword>
<evidence type="ECO:0000256" key="4">
    <source>
        <dbReference type="ARBA" id="ARBA00022801"/>
    </source>
</evidence>
<keyword evidence="6" id="KW-0464">Manganese</keyword>
<keyword evidence="5" id="KW-0460">Magnesium</keyword>
<proteinExistence type="predicted"/>
<evidence type="ECO:0000313" key="9">
    <source>
        <dbReference type="Proteomes" id="UP000541347"/>
    </source>
</evidence>
<evidence type="ECO:0000313" key="8">
    <source>
        <dbReference type="EMBL" id="NBN63759.1"/>
    </source>
</evidence>
<comment type="cofactor">
    <cofactor evidence="2">
        <name>Mg(2+)</name>
        <dbReference type="ChEBI" id="CHEBI:18420"/>
    </cofactor>
</comment>
<comment type="cofactor">
    <cofactor evidence="1">
        <name>Mn(2+)</name>
        <dbReference type="ChEBI" id="CHEBI:29035"/>
    </cofactor>
</comment>
<evidence type="ECO:0000259" key="7">
    <source>
        <dbReference type="PROSITE" id="PS51462"/>
    </source>
</evidence>
<comment type="caution">
    <text evidence="8">The sequence shown here is derived from an EMBL/GenBank/DDBJ whole genome shotgun (WGS) entry which is preliminary data.</text>
</comment>
<keyword evidence="9" id="KW-1185">Reference proteome</keyword>
<evidence type="ECO:0000256" key="1">
    <source>
        <dbReference type="ARBA" id="ARBA00001936"/>
    </source>
</evidence>
<dbReference type="RefSeq" id="WP_161675727.1">
    <property type="nucleotide sequence ID" value="NZ_JAABLP010000002.1"/>
</dbReference>
<evidence type="ECO:0000256" key="5">
    <source>
        <dbReference type="ARBA" id="ARBA00022842"/>
    </source>
</evidence>
<evidence type="ECO:0000256" key="3">
    <source>
        <dbReference type="ARBA" id="ARBA00022723"/>
    </source>
</evidence>
<gene>
    <name evidence="8" type="ORF">GWI71_08715</name>
</gene>
<reference evidence="8 9" key="1">
    <citation type="submission" date="2020-01" db="EMBL/GenBank/DDBJ databases">
        <authorList>
            <person name="Peng S.Y."/>
            <person name="Li J."/>
            <person name="Wang M."/>
            <person name="Wang L."/>
            <person name="Wang C.Q."/>
            <person name="Wang J.R."/>
        </authorList>
    </citation>
    <scope>NUCLEOTIDE SEQUENCE [LARGE SCALE GENOMIC DNA]</scope>
    <source>
        <strain evidence="8 9">XCT-34</strain>
    </source>
</reference>
<name>A0ABW9ZH38_9HYPH</name>
<evidence type="ECO:0000256" key="6">
    <source>
        <dbReference type="ARBA" id="ARBA00023211"/>
    </source>
</evidence>
<dbReference type="Gene3D" id="3.90.79.10">
    <property type="entry name" value="Nucleoside Triphosphate Pyrophosphohydrolase"/>
    <property type="match status" value="1"/>
</dbReference>
<dbReference type="SUPFAM" id="SSF55811">
    <property type="entry name" value="Nudix"/>
    <property type="match status" value="1"/>
</dbReference>